<dbReference type="PIRSF" id="PIRSF001220">
    <property type="entry name" value="L-ASNase_gatD"/>
    <property type="match status" value="1"/>
</dbReference>
<dbReference type="EMBL" id="JALPRX010000008">
    <property type="protein sequence ID" value="MCK8783321.1"/>
    <property type="molecule type" value="Genomic_DNA"/>
</dbReference>
<dbReference type="InterPro" id="IPR006034">
    <property type="entry name" value="Asparaginase/glutaminase-like"/>
</dbReference>
<feature type="compositionally biased region" description="Basic and acidic residues" evidence="4">
    <location>
        <begin position="36"/>
        <end position="50"/>
    </location>
</feature>
<evidence type="ECO:0000256" key="2">
    <source>
        <dbReference type="ARBA" id="ARBA00022801"/>
    </source>
</evidence>
<dbReference type="FunFam" id="3.40.50.1170:FF:000001">
    <property type="entry name" value="L-asparaginase 2"/>
    <property type="match status" value="1"/>
</dbReference>
<dbReference type="Pfam" id="PF17763">
    <property type="entry name" value="Asparaginase_C"/>
    <property type="match status" value="1"/>
</dbReference>
<dbReference type="Gene3D" id="3.40.50.1170">
    <property type="entry name" value="L-asparaginase, N-terminal domain"/>
    <property type="match status" value="1"/>
</dbReference>
<dbReference type="Proteomes" id="UP001139516">
    <property type="component" value="Unassembled WGS sequence"/>
</dbReference>
<dbReference type="PANTHER" id="PTHR11707">
    <property type="entry name" value="L-ASPARAGINASE"/>
    <property type="match status" value="1"/>
</dbReference>
<keyword evidence="8" id="KW-1185">Reference proteome</keyword>
<evidence type="ECO:0000256" key="4">
    <source>
        <dbReference type="SAM" id="MobiDB-lite"/>
    </source>
</evidence>
<comment type="similarity">
    <text evidence="1">Belongs to the asparaginase 1 family.</text>
</comment>
<sequence>MCPPPPAASAGRRIPGSGAGPAGPDGRHGTPSLRAAHADWSADPRKDGRHGTPSLRAAHADWSADPRKRWISVATRGAAGWVAGAPRLVGPVETLLPDLLADGAPLALGLDLPLGLPREYAARLGAAPAAATVVPMPSLRDAPDFPAFLRGLDAGSAFFAVSPGLDTVSPARPFYPARGIRGMTRAAHAAALGLSGPAALSRLCDRATAERPAGAPLFWTLGANQSGKAAIAAWRDWLVPALGATPAAGAIPIRLWPFEGGLRALLAPGAAVLAEVYPAECLRQLGLRLGGSKRAQAPRRALAPALRATMARLGVQASPALDAAIADGFGADAAGEDRFDSVIGLLGLIAVLDGARPDFVPDDPWVRRWEGWVLGQTALPRDMPGAPARDMPGAPACWMTSGLPARGRGRRATANGRFLVVGRTSRIRRPGSASGCLCGVCPVPSRPSTEPSSAQESGMATTIAAKPRVAFIGTGGTMSSVGKGPLDVNDYGANNKRLEAAEILAAVPALAEVADVFAVPYKAVLSPDIDFADWRALAAECHRLAATEKGLAGIVIGHGTATLEETAYFLSLTLRTDIPVVVVGAQRPISALSTDVGMNLVGAVRVAASPEARGLGALVLLNDEIHAARDVTKTSTLRLQTFRTPDFGALGHADGDRVAFYRRPVRRAAPDTEFDVAALDAIPRVDIAYSYAGSDGTAIRAFVAAGARGIVQAGFAPGMNTPGDHAALREAVAAGVTVVESTRAGSGRVVLSTRLREAGILSADNLTPQKARILLALALTRTADPAAIARIFETY</sequence>
<accession>A0A9X1Y4E1</accession>
<protein>
    <submittedName>
        <fullName evidence="7">Asparaginase</fullName>
    </submittedName>
</protein>
<dbReference type="AlphaFoldDB" id="A0A9X1Y4E1"/>
<evidence type="ECO:0000259" key="5">
    <source>
        <dbReference type="Pfam" id="PF00710"/>
    </source>
</evidence>
<dbReference type="SMART" id="SM00870">
    <property type="entry name" value="Asparaginase"/>
    <property type="match status" value="1"/>
</dbReference>
<dbReference type="InterPro" id="IPR036152">
    <property type="entry name" value="Asp/glu_Ase-like_sf"/>
</dbReference>
<feature type="domain" description="Asparaginase/glutaminase C-terminal" evidence="6">
    <location>
        <begin position="684"/>
        <end position="792"/>
    </location>
</feature>
<evidence type="ECO:0000256" key="1">
    <source>
        <dbReference type="ARBA" id="ARBA00010518"/>
    </source>
</evidence>
<dbReference type="GO" id="GO:0006528">
    <property type="term" value="P:asparagine metabolic process"/>
    <property type="evidence" value="ECO:0007669"/>
    <property type="project" value="InterPro"/>
</dbReference>
<dbReference type="PROSITE" id="PS51732">
    <property type="entry name" value="ASN_GLN_ASE_3"/>
    <property type="match status" value="1"/>
</dbReference>
<dbReference type="SUPFAM" id="SSF53774">
    <property type="entry name" value="Glutaminase/Asparaginase"/>
    <property type="match status" value="1"/>
</dbReference>
<proteinExistence type="inferred from homology"/>
<dbReference type="InterPro" id="IPR027474">
    <property type="entry name" value="L-asparaginase_N"/>
</dbReference>
<dbReference type="Gene3D" id="3.40.50.40">
    <property type="match status" value="1"/>
</dbReference>
<evidence type="ECO:0000313" key="8">
    <source>
        <dbReference type="Proteomes" id="UP001139516"/>
    </source>
</evidence>
<feature type="active site" description="O-isoaspartyl threonine intermediate" evidence="3">
    <location>
        <position position="477"/>
    </location>
</feature>
<evidence type="ECO:0000259" key="6">
    <source>
        <dbReference type="Pfam" id="PF17763"/>
    </source>
</evidence>
<dbReference type="Pfam" id="PF00710">
    <property type="entry name" value="Asparaginase"/>
    <property type="match status" value="1"/>
</dbReference>
<dbReference type="CDD" id="cd08964">
    <property type="entry name" value="L-asparaginase_II"/>
    <property type="match status" value="1"/>
</dbReference>
<keyword evidence="2" id="KW-0378">Hydrolase</keyword>
<dbReference type="InterPro" id="IPR004550">
    <property type="entry name" value="AsnASE_II"/>
</dbReference>
<evidence type="ECO:0000256" key="3">
    <source>
        <dbReference type="PIRSR" id="PIRSR001220-1"/>
    </source>
</evidence>
<organism evidence="7 8">
    <name type="scientific">Roseomonas acroporae</name>
    <dbReference type="NCBI Taxonomy" id="2937791"/>
    <lineage>
        <taxon>Bacteria</taxon>
        <taxon>Pseudomonadati</taxon>
        <taxon>Pseudomonadota</taxon>
        <taxon>Alphaproteobacteria</taxon>
        <taxon>Acetobacterales</taxon>
        <taxon>Roseomonadaceae</taxon>
        <taxon>Roseomonas</taxon>
    </lineage>
</organism>
<comment type="caution">
    <text evidence="7">The sequence shown here is derived from an EMBL/GenBank/DDBJ whole genome shotgun (WGS) entry which is preliminary data.</text>
</comment>
<reference evidence="7" key="1">
    <citation type="submission" date="2022-04" db="EMBL/GenBank/DDBJ databases">
        <title>Roseomonas acroporae sp. nov., isolated from coral Acropora digitifera.</title>
        <authorList>
            <person name="Sun H."/>
        </authorList>
    </citation>
    <scope>NUCLEOTIDE SEQUENCE</scope>
    <source>
        <strain evidence="7">NAR14</strain>
    </source>
</reference>
<dbReference type="PANTHER" id="PTHR11707:SF28">
    <property type="entry name" value="60 KDA LYSOPHOSPHOLIPASE"/>
    <property type="match status" value="1"/>
</dbReference>
<feature type="domain" description="L-asparaginase N-terminal" evidence="5">
    <location>
        <begin position="468"/>
        <end position="665"/>
    </location>
</feature>
<dbReference type="InterPro" id="IPR027473">
    <property type="entry name" value="L-asparaginase_C"/>
</dbReference>
<name>A0A9X1Y4E1_9PROT</name>
<dbReference type="RefSeq" id="WP_248665446.1">
    <property type="nucleotide sequence ID" value="NZ_JALPRX010000008.1"/>
</dbReference>
<dbReference type="PRINTS" id="PR00139">
    <property type="entry name" value="ASNGLNASE"/>
</dbReference>
<dbReference type="PIRSF" id="PIRSF500176">
    <property type="entry name" value="L_ASNase"/>
    <property type="match status" value="1"/>
</dbReference>
<dbReference type="InterPro" id="IPR040919">
    <property type="entry name" value="Asparaginase_C"/>
</dbReference>
<dbReference type="InterPro" id="IPR037152">
    <property type="entry name" value="L-asparaginase_N_sf"/>
</dbReference>
<dbReference type="GO" id="GO:0004067">
    <property type="term" value="F:asparaginase activity"/>
    <property type="evidence" value="ECO:0007669"/>
    <property type="project" value="UniProtKB-UniRule"/>
</dbReference>
<evidence type="ECO:0000313" key="7">
    <source>
        <dbReference type="EMBL" id="MCK8783321.1"/>
    </source>
</evidence>
<feature type="region of interest" description="Disordered" evidence="4">
    <location>
        <begin position="1"/>
        <end position="61"/>
    </location>
</feature>
<gene>
    <name evidence="7" type="ORF">M0638_02855</name>
</gene>